<reference evidence="1 2" key="1">
    <citation type="submission" date="2024-09" db="EMBL/GenBank/DDBJ databases">
        <authorList>
            <person name="Sun Q."/>
            <person name="Mori K."/>
        </authorList>
    </citation>
    <scope>NUCLEOTIDE SEQUENCE [LARGE SCALE GENOMIC DNA]</scope>
    <source>
        <strain evidence="1 2">JCM 14321</strain>
    </source>
</reference>
<evidence type="ECO:0000313" key="2">
    <source>
        <dbReference type="Proteomes" id="UP001589667"/>
    </source>
</evidence>
<organism evidence="1 2">
    <name type="scientific">Agromyces lapidis</name>
    <dbReference type="NCBI Taxonomy" id="279574"/>
    <lineage>
        <taxon>Bacteria</taxon>
        <taxon>Bacillati</taxon>
        <taxon>Actinomycetota</taxon>
        <taxon>Actinomycetes</taxon>
        <taxon>Micrococcales</taxon>
        <taxon>Microbacteriaceae</taxon>
        <taxon>Agromyces</taxon>
    </lineage>
</organism>
<proteinExistence type="predicted"/>
<dbReference type="RefSeq" id="WP_157423085.1">
    <property type="nucleotide sequence ID" value="NZ_BAAANI010000006.1"/>
</dbReference>
<dbReference type="EMBL" id="JBHMBL010000001">
    <property type="protein sequence ID" value="MFB9641490.1"/>
    <property type="molecule type" value="Genomic_DNA"/>
</dbReference>
<dbReference type="Proteomes" id="UP001589667">
    <property type="component" value="Unassembled WGS sequence"/>
</dbReference>
<protein>
    <submittedName>
        <fullName evidence="1">Uncharacterized protein</fullName>
    </submittedName>
</protein>
<sequence length="68" mass="7016">MSKLGAAEWVTQPDDRLGSKNVLDGAFDPIPDDVQRAALATVTRFAESASLAELVAMLGLSARGGADA</sequence>
<accession>A0ABV5SMD1</accession>
<comment type="caution">
    <text evidence="1">The sequence shown here is derived from an EMBL/GenBank/DDBJ whole genome shotgun (WGS) entry which is preliminary data.</text>
</comment>
<keyword evidence="2" id="KW-1185">Reference proteome</keyword>
<gene>
    <name evidence="1" type="ORF">ACFFQV_04200</name>
</gene>
<name>A0ABV5SMD1_9MICO</name>
<evidence type="ECO:0000313" key="1">
    <source>
        <dbReference type="EMBL" id="MFB9641490.1"/>
    </source>
</evidence>